<dbReference type="GO" id="GO:0004420">
    <property type="term" value="F:hydroxymethylglutaryl-CoA reductase (NADPH) activity"/>
    <property type="evidence" value="ECO:0007669"/>
    <property type="project" value="UniProtKB-EC"/>
</dbReference>
<dbReference type="SUPFAM" id="SSF56542">
    <property type="entry name" value="Substrate-binding domain of HMG-CoA reductase"/>
    <property type="match status" value="1"/>
</dbReference>
<dbReference type="InterPro" id="IPR053958">
    <property type="entry name" value="HMGCR/SNAP/NPC1-like_SSD"/>
</dbReference>
<keyword evidence="7 13" id="KW-1133">Transmembrane helix</keyword>
<dbReference type="Pfam" id="PF00368">
    <property type="entry name" value="HMG-CoA_red"/>
    <property type="match status" value="1"/>
</dbReference>
<dbReference type="GO" id="GO:0005778">
    <property type="term" value="C:peroxisomal membrane"/>
    <property type="evidence" value="ECO:0007669"/>
    <property type="project" value="TreeGrafter"/>
</dbReference>
<dbReference type="PANTHER" id="PTHR10572:SF24">
    <property type="entry name" value="3-HYDROXY-3-METHYLGLUTARYL-COENZYME A REDUCTASE"/>
    <property type="match status" value="1"/>
</dbReference>
<dbReference type="AlphaFoldDB" id="A0A9P0GR09"/>
<evidence type="ECO:0000313" key="15">
    <source>
        <dbReference type="EMBL" id="CAH1163678.1"/>
    </source>
</evidence>
<dbReference type="PROSITE" id="PS00066">
    <property type="entry name" value="HMG_COA_REDUCTASE_1"/>
    <property type="match status" value="1"/>
</dbReference>
<gene>
    <name evidence="15" type="ORF">PHAECO_LOCUS8823</name>
</gene>
<evidence type="ECO:0000256" key="11">
    <source>
        <dbReference type="ARBA" id="ARBA00023229"/>
    </source>
</evidence>
<keyword evidence="6 13" id="KW-0521">NADP</keyword>
<keyword evidence="9 13" id="KW-0472">Membrane</keyword>
<dbReference type="InterPro" id="IPR000731">
    <property type="entry name" value="SSD"/>
</dbReference>
<dbReference type="EC" id="1.1.1.34" evidence="13"/>
<organism evidence="15 16">
    <name type="scientific">Phaedon cochleariae</name>
    <name type="common">Mustard beetle</name>
    <dbReference type="NCBI Taxonomy" id="80249"/>
    <lineage>
        <taxon>Eukaryota</taxon>
        <taxon>Metazoa</taxon>
        <taxon>Ecdysozoa</taxon>
        <taxon>Arthropoda</taxon>
        <taxon>Hexapoda</taxon>
        <taxon>Insecta</taxon>
        <taxon>Pterygota</taxon>
        <taxon>Neoptera</taxon>
        <taxon>Endopterygota</taxon>
        <taxon>Coleoptera</taxon>
        <taxon>Polyphaga</taxon>
        <taxon>Cucujiformia</taxon>
        <taxon>Chrysomeloidea</taxon>
        <taxon>Chrysomelidae</taxon>
        <taxon>Chrysomelinae</taxon>
        <taxon>Chrysomelini</taxon>
        <taxon>Phaedon</taxon>
    </lineage>
</organism>
<comment type="similarity">
    <text evidence="3 13">Belongs to the HMG-CoA reductase family.</text>
</comment>
<dbReference type="InterPro" id="IPR002202">
    <property type="entry name" value="HMG_CoA_Rdtase"/>
</dbReference>
<feature type="domain" description="SSD" evidence="14">
    <location>
        <begin position="55"/>
        <end position="212"/>
    </location>
</feature>
<evidence type="ECO:0000256" key="8">
    <source>
        <dbReference type="ARBA" id="ARBA00023002"/>
    </source>
</evidence>
<comment type="pathway">
    <text evidence="2 13">Metabolic intermediate biosynthesis; (R)-mevalonate biosynthesis; (R)-mevalonate from acetyl-CoA: step 3/3.</text>
</comment>
<dbReference type="EMBL" id="OU896710">
    <property type="protein sequence ID" value="CAH1163678.1"/>
    <property type="molecule type" value="Genomic_DNA"/>
</dbReference>
<dbReference type="FunFam" id="3.90.770.10:FF:000002">
    <property type="entry name" value="3-hydroxy-3-methylglutaryl coenzyme A reductase"/>
    <property type="match status" value="1"/>
</dbReference>
<keyword evidence="8 13" id="KW-0560">Oxidoreductase</keyword>
<dbReference type="InterPro" id="IPR023074">
    <property type="entry name" value="HMG_CoA_Rdtase_cat_sf"/>
</dbReference>
<sequence length="822" mass="90922">MSRLFGIYGELCATHPWEVIVTIITLTTYFLTVDKPHSTPRPCVGCSEEHYLAFDVIVMTIIRCLAILYSYHQFRNLQKLGSKYVLGFAGLFVVFSSFVFTSAVLNILRFEFVDLKDALFVFLILIDLSKAAKLAQFALTSVNEGEISKNIAKGVSVLGPTITLDTVVETLVIGVGTLSGVHRLEMLSYFACLSVIVNYVIFMTFYPACLSLMLELDRVSEFHGEEMLLEENEKSNPAVQRVKLIMSFGLTVVHIHSRWTFSNENGEIERMNLEKKVNCTGDTSMYSYLMKQFALSADHIVILILLVTLMIKFVFFESKDHLTDHISHSETFSERKRSIQRQKRTFSNSVEVQTDKYSHNLSTESSKYHSIDRETDVPRSLQDCLQIYRTDTAEELSDKEIILLVDTKHVPSYMLEKVVKNPERGVKIRRTIVRNMLQDSDAIIHLPYKNYDYEKVMGACCENVIGYVPVPVGIAGPLSLDDMTFYIPMATTEGCLVASTNRGCRATEKNGIKSRIVADGMTRGPVVRFTSIVKASEAMLWLEGQENFSAIKEAFDSTSRFARLQRISSHIAGRYLFLRFVASTGDAMGMNMISKGTEKALRLVKDKFPGMEVLSLSGNVCTDKKPSAVNWIKGRGKSVVCESVISADVVSSVLKTSTAAMVDLNISKNMIGSAVAGSIGGFNAHASNIVTAIFIATGQDAAQNVSSSNCITIMEPWGDRGEDLYVSCTMPSIEIGTTGGGTVLPPQASCLRMLGVEGPNRERPGENAKRLARLVCGAVLAGEVSLMAALASGHLVKSHLKYNRSYSSRDSMSCDFGKDCDK</sequence>
<evidence type="ECO:0000256" key="2">
    <source>
        <dbReference type="ARBA" id="ARBA00005084"/>
    </source>
</evidence>
<feature type="transmembrane region" description="Helical" evidence="13">
    <location>
        <begin position="84"/>
        <end position="107"/>
    </location>
</feature>
<dbReference type="Pfam" id="PF12349">
    <property type="entry name" value="Sterol-sensing"/>
    <property type="match status" value="1"/>
</dbReference>
<feature type="transmembrane region" description="Helical" evidence="13">
    <location>
        <begin position="187"/>
        <end position="208"/>
    </location>
</feature>
<proteinExistence type="inferred from homology"/>
<dbReference type="PANTHER" id="PTHR10572">
    <property type="entry name" value="3-HYDROXY-3-METHYLGLUTARYL-COENZYME A REDUCTASE"/>
    <property type="match status" value="1"/>
</dbReference>
<dbReference type="InterPro" id="IPR023076">
    <property type="entry name" value="HMG_CoA_Rdtase_CS"/>
</dbReference>
<evidence type="ECO:0000256" key="10">
    <source>
        <dbReference type="ARBA" id="ARBA00023180"/>
    </source>
</evidence>
<feature type="transmembrane region" description="Helical" evidence="13">
    <location>
        <begin position="12"/>
        <end position="31"/>
    </location>
</feature>
<dbReference type="InterPro" id="IPR009023">
    <property type="entry name" value="HMG_CoA_Rdtase_NAD(P)-bd_sf"/>
</dbReference>
<dbReference type="FunFam" id="1.10.3270.10:FF:000001">
    <property type="entry name" value="3-hydroxy-3-methylglutaryl coenzyme A reductase"/>
    <property type="match status" value="1"/>
</dbReference>
<dbReference type="PROSITE" id="PS50156">
    <property type="entry name" value="SSD"/>
    <property type="match status" value="1"/>
</dbReference>
<keyword evidence="10" id="KW-0325">Glycoprotein</keyword>
<evidence type="ECO:0000256" key="3">
    <source>
        <dbReference type="ARBA" id="ARBA00007661"/>
    </source>
</evidence>
<dbReference type="Gene3D" id="3.30.70.420">
    <property type="entry name" value="Hydroxymethylglutaryl-CoA reductase, class I/II, NAD/NADP-binding domain"/>
    <property type="match status" value="1"/>
</dbReference>
<accession>A0A9P0GR09</accession>
<evidence type="ECO:0000256" key="1">
    <source>
        <dbReference type="ARBA" id="ARBA00004477"/>
    </source>
</evidence>
<evidence type="ECO:0000256" key="7">
    <source>
        <dbReference type="ARBA" id="ARBA00022989"/>
    </source>
</evidence>
<name>A0A9P0GR09_PHACE</name>
<feature type="transmembrane region" description="Helical" evidence="13">
    <location>
        <begin position="293"/>
        <end position="315"/>
    </location>
</feature>
<dbReference type="GO" id="GO:0016126">
    <property type="term" value="P:sterol biosynthetic process"/>
    <property type="evidence" value="ECO:0007669"/>
    <property type="project" value="TreeGrafter"/>
</dbReference>
<reference evidence="15" key="2">
    <citation type="submission" date="2022-10" db="EMBL/GenBank/DDBJ databases">
        <authorList>
            <consortium name="ENA_rothamsted_submissions"/>
            <consortium name="culmorum"/>
            <person name="King R."/>
        </authorList>
    </citation>
    <scope>NUCLEOTIDE SEQUENCE</scope>
</reference>
<dbReference type="GO" id="GO:0005789">
    <property type="term" value="C:endoplasmic reticulum membrane"/>
    <property type="evidence" value="ECO:0007669"/>
    <property type="project" value="UniProtKB-SubCell"/>
</dbReference>
<dbReference type="Gene3D" id="1.10.3270.10">
    <property type="entry name" value="HMGR, N-terminal domain"/>
    <property type="match status" value="1"/>
</dbReference>
<dbReference type="InterPro" id="IPR004816">
    <property type="entry name" value="HMG_CoA_Rdtase_metazoan"/>
</dbReference>
<dbReference type="InterPro" id="IPR004554">
    <property type="entry name" value="HMG_CoA_Rdtase_eu_arc"/>
</dbReference>
<evidence type="ECO:0000313" key="16">
    <source>
        <dbReference type="Proteomes" id="UP001153737"/>
    </source>
</evidence>
<evidence type="ECO:0000256" key="4">
    <source>
        <dbReference type="ARBA" id="ARBA00022692"/>
    </source>
</evidence>
<dbReference type="PROSITE" id="PS01192">
    <property type="entry name" value="HMG_COA_REDUCTASE_3"/>
    <property type="match status" value="1"/>
</dbReference>
<dbReference type="OrthoDB" id="310654at2759"/>
<reference evidence="15" key="1">
    <citation type="submission" date="2022-01" db="EMBL/GenBank/DDBJ databases">
        <authorList>
            <person name="King R."/>
        </authorList>
    </citation>
    <scope>NUCLEOTIDE SEQUENCE</scope>
</reference>
<dbReference type="CDD" id="cd00643">
    <property type="entry name" value="HMG-CoA_reductase_classI"/>
    <property type="match status" value="1"/>
</dbReference>
<dbReference type="PROSITE" id="PS50065">
    <property type="entry name" value="HMG_COA_REDUCTASE_4"/>
    <property type="match status" value="1"/>
</dbReference>
<evidence type="ECO:0000256" key="6">
    <source>
        <dbReference type="ARBA" id="ARBA00022857"/>
    </source>
</evidence>
<comment type="catalytic activity">
    <reaction evidence="12">
        <text>(R)-mevalonate + 2 NADP(+) + CoA = (3S)-3-hydroxy-3-methylglutaryl-CoA + 2 NADPH + 2 H(+)</text>
        <dbReference type="Rhea" id="RHEA:15989"/>
        <dbReference type="ChEBI" id="CHEBI:15378"/>
        <dbReference type="ChEBI" id="CHEBI:36464"/>
        <dbReference type="ChEBI" id="CHEBI:43074"/>
        <dbReference type="ChEBI" id="CHEBI:57287"/>
        <dbReference type="ChEBI" id="CHEBI:57783"/>
        <dbReference type="ChEBI" id="CHEBI:58349"/>
        <dbReference type="EC" id="1.1.1.34"/>
    </reaction>
    <physiologicalReaction direction="right-to-left" evidence="12">
        <dbReference type="Rhea" id="RHEA:15991"/>
    </physiologicalReaction>
</comment>
<evidence type="ECO:0000256" key="13">
    <source>
        <dbReference type="RuleBase" id="RU361219"/>
    </source>
</evidence>
<comment type="subcellular location">
    <subcellularLocation>
        <location evidence="1 13">Endoplasmic reticulum membrane</location>
        <topology evidence="1 13">Multi-pass membrane protein</topology>
    </subcellularLocation>
</comment>
<feature type="transmembrane region" description="Helical" evidence="13">
    <location>
        <begin position="51"/>
        <end position="72"/>
    </location>
</feature>
<dbReference type="GO" id="GO:0050661">
    <property type="term" value="F:NADP binding"/>
    <property type="evidence" value="ECO:0007669"/>
    <property type="project" value="InterPro"/>
</dbReference>
<evidence type="ECO:0000256" key="12">
    <source>
        <dbReference type="ARBA" id="ARBA00049909"/>
    </source>
</evidence>
<keyword evidence="16" id="KW-1185">Reference proteome</keyword>
<dbReference type="NCBIfam" id="TIGR00920">
    <property type="entry name" value="2A060605"/>
    <property type="match status" value="1"/>
</dbReference>
<dbReference type="InterPro" id="IPR009029">
    <property type="entry name" value="HMG_CoA_Rdtase_sub-bd_dom_sf"/>
</dbReference>
<dbReference type="GO" id="GO:0008299">
    <property type="term" value="P:isoprenoid biosynthetic process"/>
    <property type="evidence" value="ECO:0007669"/>
    <property type="project" value="UniProtKB-KW"/>
</dbReference>
<protein>
    <recommendedName>
        <fullName evidence="13">3-hydroxy-3-methylglutaryl coenzyme A reductase</fullName>
        <shortName evidence="13">HMG-CoA reductase</shortName>
        <ecNumber evidence="13">1.1.1.34</ecNumber>
    </recommendedName>
</protein>
<keyword evidence="4 13" id="KW-0812">Transmembrane</keyword>
<dbReference type="PRINTS" id="PR00071">
    <property type="entry name" value="HMGCOARDTASE"/>
</dbReference>
<evidence type="ECO:0000259" key="14">
    <source>
        <dbReference type="PROSITE" id="PS50156"/>
    </source>
</evidence>
<dbReference type="SUPFAM" id="SSF55035">
    <property type="entry name" value="NAD-binding domain of HMG-CoA reductase"/>
    <property type="match status" value="1"/>
</dbReference>
<dbReference type="Gene3D" id="3.90.770.10">
    <property type="entry name" value="3-hydroxy-3-methylglutaryl-coenzyme A Reductase, Chain A, domain 2"/>
    <property type="match status" value="1"/>
</dbReference>
<keyword evidence="11" id="KW-0414">Isoprene biosynthesis</keyword>
<dbReference type="GO" id="GO:0015936">
    <property type="term" value="P:coenzyme A metabolic process"/>
    <property type="evidence" value="ECO:0007669"/>
    <property type="project" value="InterPro"/>
</dbReference>
<evidence type="ECO:0000256" key="9">
    <source>
        <dbReference type="ARBA" id="ARBA00023136"/>
    </source>
</evidence>
<dbReference type="InterPro" id="IPR023282">
    <property type="entry name" value="HMG_CoA_Rdtase_N"/>
</dbReference>
<dbReference type="FunFam" id="3.30.70.420:FF:000001">
    <property type="entry name" value="3-hydroxy-3-methylglutaryl coenzyme A reductase"/>
    <property type="match status" value="1"/>
</dbReference>
<keyword evidence="5 13" id="KW-0256">Endoplasmic reticulum</keyword>
<evidence type="ECO:0000256" key="5">
    <source>
        <dbReference type="ARBA" id="ARBA00022824"/>
    </source>
</evidence>
<dbReference type="NCBIfam" id="TIGR00533">
    <property type="entry name" value="HMG_CoA_R_NADP"/>
    <property type="match status" value="1"/>
</dbReference>
<dbReference type="Proteomes" id="UP001153737">
    <property type="component" value="Chromosome 4"/>
</dbReference>